<proteinExistence type="predicted"/>
<dbReference type="EMBL" id="MG999877">
    <property type="protein sequence ID" value="AWW11444.1"/>
    <property type="molecule type" value="Genomic_DNA"/>
</dbReference>
<accession>A0A2Z4H9H5</accession>
<protein>
    <submittedName>
        <fullName evidence="2">Uncharacterized protein</fullName>
    </submittedName>
</protein>
<organism evidence="2">
    <name type="scientific">Human herpesvirus 1</name>
    <name type="common">HHV-1</name>
    <name type="synonym">Human herpes simplex virus 1</name>
    <dbReference type="NCBI Taxonomy" id="10298"/>
    <lineage>
        <taxon>Viruses</taxon>
        <taxon>Duplodnaviria</taxon>
        <taxon>Heunggongvirae</taxon>
        <taxon>Peploviricota</taxon>
        <taxon>Herviviricetes</taxon>
        <taxon>Herpesvirales</taxon>
        <taxon>Orthoherpesviridae</taxon>
        <taxon>Alphaherpesvirinae</taxon>
        <taxon>Simplexvirus</taxon>
        <taxon>Simplexvirus humanalpha1</taxon>
    </lineage>
</organism>
<name>A0A2Z4H9H5_HHV1</name>
<sequence length="132" mass="14161">MNPTPSPAGSSATGEARGRVDARLLRPAGSRADMVAIDAGYRMSATPQKRKRPHSADGGRGRCRRTPSRWEWTGATGPAQKKRSISREGYPPPQPPAKCGNGPALSPLYAGRPVTQSPVRGFESTRQARRRG</sequence>
<feature type="region of interest" description="Disordered" evidence="1">
    <location>
        <begin position="1"/>
        <end position="132"/>
    </location>
</feature>
<evidence type="ECO:0000256" key="1">
    <source>
        <dbReference type="SAM" id="MobiDB-lite"/>
    </source>
</evidence>
<evidence type="ECO:0000313" key="2">
    <source>
        <dbReference type="EMBL" id="AWW11444.1"/>
    </source>
</evidence>
<organismHost>
    <name type="scientific">Homo sapiens</name>
    <name type="common">Human</name>
    <dbReference type="NCBI Taxonomy" id="9606"/>
</organismHost>
<reference evidence="2" key="1">
    <citation type="journal article" date="2018" name="MSphere">
        <title>Ultrasensitive Capture of Human Herpes Simplex Virus Genomes Directly from Clinical Samples Reveals Extraordinarily Limited Evolution in Cell Culture.</title>
        <authorList>
            <person name="Greninger A.L."/>
            <person name="Roychoudhury P."/>
            <person name="Xie H."/>
            <person name="Casto A."/>
            <person name="Cent A."/>
            <person name="Pepper G."/>
            <person name="Koelle D.M."/>
            <person name="Huang M.L."/>
            <person name="Wald A."/>
            <person name="Johnston C."/>
            <person name="Jerome K.R."/>
        </authorList>
    </citation>
    <scope>NUCLEOTIDE SEQUENCE</scope>
    <source>
        <strain evidence="2">2004-63623</strain>
    </source>
</reference>